<gene>
    <name evidence="2" type="ORF">TM35_000092990</name>
</gene>
<feature type="region of interest" description="Disordered" evidence="1">
    <location>
        <begin position="1"/>
        <end position="40"/>
    </location>
</feature>
<dbReference type="RefSeq" id="XP_028884315.1">
    <property type="nucleotide sequence ID" value="XM_029024538.1"/>
</dbReference>
<feature type="compositionally biased region" description="Basic and acidic residues" evidence="1">
    <location>
        <begin position="15"/>
        <end position="26"/>
    </location>
</feature>
<protein>
    <submittedName>
        <fullName evidence="2">Uncharacterized protein</fullName>
    </submittedName>
</protein>
<name>A0A1X0P146_9TRYP</name>
<dbReference type="AlphaFoldDB" id="A0A1X0P146"/>
<dbReference type="Proteomes" id="UP000192257">
    <property type="component" value="Unassembled WGS sequence"/>
</dbReference>
<evidence type="ECO:0000256" key="1">
    <source>
        <dbReference type="SAM" id="MobiDB-lite"/>
    </source>
</evidence>
<accession>A0A1X0P146</accession>
<evidence type="ECO:0000313" key="2">
    <source>
        <dbReference type="EMBL" id="ORC90249.1"/>
    </source>
</evidence>
<proteinExistence type="predicted"/>
<reference evidence="2 3" key="1">
    <citation type="submission" date="2017-03" db="EMBL/GenBank/DDBJ databases">
        <title>An alternative strategy for trypanosome survival in the mammalian bloodstream revealed through genome and transcriptome analysis of the ubiquitous bovine parasite Trypanosoma (Megatrypanum) theileri.</title>
        <authorList>
            <person name="Kelly S."/>
            <person name="Ivens A."/>
            <person name="Mott A."/>
            <person name="O'Neill E."/>
            <person name="Emms D."/>
            <person name="Macleod O."/>
            <person name="Voorheis P."/>
            <person name="Matthews J."/>
            <person name="Matthews K."/>
            <person name="Carrington M."/>
        </authorList>
    </citation>
    <scope>NUCLEOTIDE SEQUENCE [LARGE SCALE GENOMIC DNA]</scope>
    <source>
        <strain evidence="2">Edinburgh</strain>
    </source>
</reference>
<dbReference type="GeneID" id="39984318"/>
<dbReference type="EMBL" id="NBCO01000009">
    <property type="protein sequence ID" value="ORC90249.1"/>
    <property type="molecule type" value="Genomic_DNA"/>
</dbReference>
<organism evidence="2 3">
    <name type="scientific">Trypanosoma theileri</name>
    <dbReference type="NCBI Taxonomy" id="67003"/>
    <lineage>
        <taxon>Eukaryota</taxon>
        <taxon>Discoba</taxon>
        <taxon>Euglenozoa</taxon>
        <taxon>Kinetoplastea</taxon>
        <taxon>Metakinetoplastina</taxon>
        <taxon>Trypanosomatida</taxon>
        <taxon>Trypanosomatidae</taxon>
        <taxon>Trypanosoma</taxon>
    </lineage>
</organism>
<sequence length="103" mass="11822">MIFQASRFSASGRKVPLEPRRSEACRPHKPHKGHSGVVQQHKVSFPLTIHTHTMTVSHAHVREALRYSLKCTLSHTPTERKRKTQEKNDNNRIPTTHKALTIQ</sequence>
<evidence type="ECO:0000313" key="3">
    <source>
        <dbReference type="Proteomes" id="UP000192257"/>
    </source>
</evidence>
<dbReference type="VEuPathDB" id="TriTrypDB:TM35_000092990"/>
<keyword evidence="3" id="KW-1185">Reference proteome</keyword>
<feature type="region of interest" description="Disordered" evidence="1">
    <location>
        <begin position="74"/>
        <end position="103"/>
    </location>
</feature>
<comment type="caution">
    <text evidence="2">The sequence shown here is derived from an EMBL/GenBank/DDBJ whole genome shotgun (WGS) entry which is preliminary data.</text>
</comment>